<feature type="region of interest" description="Disordered" evidence="5">
    <location>
        <begin position="59"/>
        <end position="84"/>
    </location>
</feature>
<keyword evidence="8" id="KW-1185">Reference proteome</keyword>
<proteinExistence type="predicted"/>
<dbReference type="GO" id="GO:0006352">
    <property type="term" value="P:DNA-templated transcription initiation"/>
    <property type="evidence" value="ECO:0007669"/>
    <property type="project" value="InterPro"/>
</dbReference>
<name>A0A051TWE3_9MYCO</name>
<evidence type="ECO:0000256" key="5">
    <source>
        <dbReference type="SAM" id="MobiDB-lite"/>
    </source>
</evidence>
<reference evidence="7 8" key="1">
    <citation type="submission" date="2014-04" db="EMBL/GenBank/DDBJ databases">
        <title>The Genome Sequence of Mycobacterium tuberculosis TKK-01-0051.</title>
        <authorList>
            <consortium name="The Broad Institute Genomics Platform"/>
            <consortium name="The Broad Institute Genome Sequencing Center for Infectious Disease"/>
            <person name="Earl A.M."/>
            <person name="Cohen K."/>
            <person name="Pym A."/>
            <person name="Bishai W."/>
            <person name="Maharaj K."/>
            <person name="Desjardins C."/>
            <person name="Abeel T."/>
            <person name="Young S."/>
            <person name="Zeng Q."/>
            <person name="Gargeya S."/>
            <person name="Abouelleil A."/>
            <person name="Alvarado L."/>
            <person name="Chapman S.B."/>
            <person name="Gainer-Dewar J."/>
            <person name="Goldberg J."/>
            <person name="Griggs A."/>
            <person name="Gujja S."/>
            <person name="Hansen M."/>
            <person name="Howarth C."/>
            <person name="Imamovic A."/>
            <person name="Larimer J."/>
            <person name="Murphy C."/>
            <person name="Naylor J."/>
            <person name="Pearson M."/>
            <person name="Poon T.W."/>
            <person name="Priest M."/>
            <person name="Roberts A."/>
            <person name="Saif S."/>
            <person name="Shea T."/>
            <person name="Sykes S."/>
            <person name="Wortman J."/>
            <person name="Nusbaum C."/>
            <person name="Birren B."/>
        </authorList>
    </citation>
    <scope>NUCLEOTIDE SEQUENCE [LARGE SCALE GENOMIC DNA]</scope>
    <source>
        <strain evidence="7 8">TKK-01-0051</strain>
    </source>
</reference>
<dbReference type="Gene3D" id="1.20.140.160">
    <property type="match status" value="1"/>
</dbReference>
<dbReference type="GO" id="GO:0016987">
    <property type="term" value="F:sigma factor activity"/>
    <property type="evidence" value="ECO:0007669"/>
    <property type="project" value="UniProtKB-KW"/>
</dbReference>
<evidence type="ECO:0000259" key="6">
    <source>
        <dbReference type="Pfam" id="PF04545"/>
    </source>
</evidence>
<keyword evidence="2" id="KW-0731">Sigma factor</keyword>
<dbReference type="InterPro" id="IPR007630">
    <property type="entry name" value="RNA_pol_sigma70_r4"/>
</dbReference>
<dbReference type="InterPro" id="IPR013324">
    <property type="entry name" value="RNA_pol_sigma_r3/r4-like"/>
</dbReference>
<dbReference type="PANTHER" id="PTHR30385">
    <property type="entry name" value="SIGMA FACTOR F FLAGELLAR"/>
    <property type="match status" value="1"/>
</dbReference>
<gene>
    <name evidence="7" type="ORF">K875_04253</name>
</gene>
<organism evidence="7 8">
    <name type="scientific">Mycobacterium [tuberculosis] TKK-01-0051</name>
    <dbReference type="NCBI Taxonomy" id="1324261"/>
    <lineage>
        <taxon>Bacteria</taxon>
        <taxon>Bacillati</taxon>
        <taxon>Actinomycetota</taxon>
        <taxon>Actinomycetes</taxon>
        <taxon>Mycobacteriales</taxon>
        <taxon>Mycobacteriaceae</taxon>
        <taxon>Mycobacterium</taxon>
        <taxon>Mycobacterium avium complex (MAC)</taxon>
    </lineage>
</organism>
<dbReference type="Proteomes" id="UP000025947">
    <property type="component" value="Unassembled WGS sequence"/>
</dbReference>
<protein>
    <recommendedName>
        <fullName evidence="6">RNA polymerase sigma-70 region 4 domain-containing protein</fullName>
    </recommendedName>
</protein>
<evidence type="ECO:0000256" key="4">
    <source>
        <dbReference type="ARBA" id="ARBA00023163"/>
    </source>
</evidence>
<sequence length="84" mass="9448">MALGRLITQLPERQQVIVKLQFYQCLTQSQISQRCGISQVHVSRLLTTALARLRAQLSDCPNESSRPDLYRAPHSSHRAFEAAG</sequence>
<dbReference type="CDD" id="cd06171">
    <property type="entry name" value="Sigma70_r4"/>
    <property type="match status" value="1"/>
</dbReference>
<evidence type="ECO:0000313" key="7">
    <source>
        <dbReference type="EMBL" id="KBZ61302.1"/>
    </source>
</evidence>
<dbReference type="Pfam" id="PF04545">
    <property type="entry name" value="Sigma70_r4"/>
    <property type="match status" value="1"/>
</dbReference>
<dbReference type="InterPro" id="IPR014284">
    <property type="entry name" value="RNA_pol_sigma-70_dom"/>
</dbReference>
<dbReference type="AlphaFoldDB" id="A0A051TWE3"/>
<keyword evidence="1" id="KW-0805">Transcription regulation</keyword>
<dbReference type="NCBIfam" id="TIGR02937">
    <property type="entry name" value="sigma70-ECF"/>
    <property type="match status" value="1"/>
</dbReference>
<dbReference type="SUPFAM" id="SSF88659">
    <property type="entry name" value="Sigma3 and sigma4 domains of RNA polymerase sigma factors"/>
    <property type="match status" value="1"/>
</dbReference>
<evidence type="ECO:0000256" key="2">
    <source>
        <dbReference type="ARBA" id="ARBA00023082"/>
    </source>
</evidence>
<comment type="caution">
    <text evidence="7">The sequence shown here is derived from an EMBL/GenBank/DDBJ whole genome shotgun (WGS) entry which is preliminary data.</text>
</comment>
<evidence type="ECO:0000313" key="8">
    <source>
        <dbReference type="Proteomes" id="UP000025947"/>
    </source>
</evidence>
<dbReference type="GO" id="GO:0003677">
    <property type="term" value="F:DNA binding"/>
    <property type="evidence" value="ECO:0007669"/>
    <property type="project" value="UniProtKB-KW"/>
</dbReference>
<evidence type="ECO:0000256" key="3">
    <source>
        <dbReference type="ARBA" id="ARBA00023125"/>
    </source>
</evidence>
<accession>A0A051TWE3</accession>
<feature type="domain" description="RNA polymerase sigma-70 region 4" evidence="6">
    <location>
        <begin position="7"/>
        <end position="55"/>
    </location>
</feature>
<dbReference type="EMBL" id="JLXW01000010">
    <property type="protein sequence ID" value="KBZ61302.1"/>
    <property type="molecule type" value="Genomic_DNA"/>
</dbReference>
<dbReference type="HOGENOM" id="CLU_2524034_0_0_11"/>
<dbReference type="PANTHER" id="PTHR30385:SF4">
    <property type="entry name" value="RNA POLYMERASE SIGMA-E FACTOR"/>
    <property type="match status" value="1"/>
</dbReference>
<keyword evidence="4" id="KW-0804">Transcription</keyword>
<evidence type="ECO:0000256" key="1">
    <source>
        <dbReference type="ARBA" id="ARBA00023015"/>
    </source>
</evidence>
<keyword evidence="3" id="KW-0238">DNA-binding</keyword>